<dbReference type="GO" id="GO:0004222">
    <property type="term" value="F:metalloendopeptidase activity"/>
    <property type="evidence" value="ECO:0007669"/>
    <property type="project" value="InterPro"/>
</dbReference>
<dbReference type="PANTHER" id="PTHR33471">
    <property type="entry name" value="ATP-DEPENDENT ZINC METALLOPROTEASE-RELATED"/>
    <property type="match status" value="1"/>
</dbReference>
<keyword evidence="2" id="KW-0378">Hydrolase</keyword>
<name>A0A3N6PNE9_9CYAN</name>
<dbReference type="EMBL" id="RCBY01000047">
    <property type="protein sequence ID" value="RQH45422.1"/>
    <property type="molecule type" value="Genomic_DNA"/>
</dbReference>
<keyword evidence="1" id="KW-1133">Transmembrane helix</keyword>
<sequence>MRQTSLNIIAISIFIMTMSALLGPIFNISPVIPAIATFSVMVLAAIDTLGWQGQASMIIVDLVEGTSSERRDRIISHEAGHFLVAYLLDIPVSGYALSAWEAFRQGQSAQGGVRFNDEKLAAQLQRGMVSEQAIDQYFTVWMAGIAAEDLVYGNAEGGAEDRAKITVILTQLKRSTESKLKQSWASLQARSLIENHQSAYQALVTAMTQKASVSECYQAIEQNISADRT</sequence>
<accession>A0A3N6PNE9</accession>
<feature type="transmembrane region" description="Helical" evidence="1">
    <location>
        <begin position="7"/>
        <end position="26"/>
    </location>
</feature>
<keyword evidence="1" id="KW-0812">Transmembrane</keyword>
<keyword evidence="3" id="KW-1185">Reference proteome</keyword>
<dbReference type="GO" id="GO:0006508">
    <property type="term" value="P:proteolysis"/>
    <property type="evidence" value="ECO:0007669"/>
    <property type="project" value="UniProtKB-KW"/>
</dbReference>
<dbReference type="AlphaFoldDB" id="A0A3N6PNE9"/>
<dbReference type="SUPFAM" id="SSF140990">
    <property type="entry name" value="FtsH protease domain-like"/>
    <property type="match status" value="1"/>
</dbReference>
<gene>
    <name evidence="2" type="ORF">D5R40_10830</name>
</gene>
<dbReference type="Gene3D" id="1.20.58.760">
    <property type="entry name" value="Peptidase M41"/>
    <property type="match status" value="1"/>
</dbReference>
<proteinExistence type="predicted"/>
<evidence type="ECO:0000313" key="3">
    <source>
        <dbReference type="Proteomes" id="UP000269154"/>
    </source>
</evidence>
<evidence type="ECO:0000313" key="2">
    <source>
        <dbReference type="EMBL" id="RQH45422.1"/>
    </source>
</evidence>
<dbReference type="GO" id="GO:0004176">
    <property type="term" value="F:ATP-dependent peptidase activity"/>
    <property type="evidence" value="ECO:0007669"/>
    <property type="project" value="InterPro"/>
</dbReference>
<dbReference type="InterPro" id="IPR037219">
    <property type="entry name" value="Peptidase_M41-like"/>
</dbReference>
<organism evidence="2 3">
    <name type="scientific">Okeania hirsuta</name>
    <dbReference type="NCBI Taxonomy" id="1458930"/>
    <lineage>
        <taxon>Bacteria</taxon>
        <taxon>Bacillati</taxon>
        <taxon>Cyanobacteriota</taxon>
        <taxon>Cyanophyceae</taxon>
        <taxon>Oscillatoriophycideae</taxon>
        <taxon>Oscillatoriales</taxon>
        <taxon>Microcoleaceae</taxon>
        <taxon>Okeania</taxon>
    </lineage>
</organism>
<dbReference type="GO" id="GO:0005524">
    <property type="term" value="F:ATP binding"/>
    <property type="evidence" value="ECO:0007669"/>
    <property type="project" value="InterPro"/>
</dbReference>
<reference evidence="2 3" key="1">
    <citation type="journal article" date="2018" name="ACS Chem. Biol.">
        <title>Ketoreductase domain dysfunction expands chemodiversity: malyngamide biosynthesis in the cyanobacterium Okeania hirsuta.</title>
        <authorList>
            <person name="Moss N.A."/>
            <person name="Leao T."/>
            <person name="Rankin M."/>
            <person name="McCullough T.M."/>
            <person name="Qu P."/>
            <person name="Korobeynikov A."/>
            <person name="Smith J.L."/>
            <person name="Gerwick L."/>
            <person name="Gerwick W.H."/>
        </authorList>
    </citation>
    <scope>NUCLEOTIDE SEQUENCE [LARGE SCALE GENOMIC DNA]</scope>
    <source>
        <strain evidence="2 3">PAB10Feb10-1</strain>
    </source>
</reference>
<dbReference type="Proteomes" id="UP000269154">
    <property type="component" value="Unassembled WGS sequence"/>
</dbReference>
<protein>
    <submittedName>
        <fullName evidence="2">ATP-dependent Zn protease</fullName>
    </submittedName>
</protein>
<keyword evidence="1" id="KW-0472">Membrane</keyword>
<evidence type="ECO:0000256" key="1">
    <source>
        <dbReference type="SAM" id="Phobius"/>
    </source>
</evidence>
<comment type="caution">
    <text evidence="2">The sequence shown here is derived from an EMBL/GenBank/DDBJ whole genome shotgun (WGS) entry which is preliminary data.</text>
</comment>
<keyword evidence="2" id="KW-0645">Protease</keyword>
<dbReference type="RefSeq" id="WP_124144254.1">
    <property type="nucleotide sequence ID" value="NZ_CAWOKI010000392.1"/>
</dbReference>
<dbReference type="OrthoDB" id="448792at2"/>
<dbReference type="PANTHER" id="PTHR33471:SF7">
    <property type="entry name" value="ATP-DEPENDENT ZINC METALLOPROTEASE-RELATED"/>
    <property type="match status" value="1"/>
</dbReference>